<dbReference type="Proteomes" id="UP001596152">
    <property type="component" value="Unassembled WGS sequence"/>
</dbReference>
<reference evidence="4" key="1">
    <citation type="journal article" date="2019" name="Int. J. Syst. Evol. Microbiol.">
        <title>The Global Catalogue of Microorganisms (GCM) 10K type strain sequencing project: providing services to taxonomists for standard genome sequencing and annotation.</title>
        <authorList>
            <consortium name="The Broad Institute Genomics Platform"/>
            <consortium name="The Broad Institute Genome Sequencing Center for Infectious Disease"/>
            <person name="Wu L."/>
            <person name="Ma J."/>
        </authorList>
    </citation>
    <scope>NUCLEOTIDE SEQUENCE [LARGE SCALE GENOMIC DNA]</scope>
    <source>
        <strain evidence="4">JCM 12125</strain>
    </source>
</reference>
<gene>
    <name evidence="3" type="ORF">ACFPIE_05620</name>
</gene>
<evidence type="ECO:0000313" key="4">
    <source>
        <dbReference type="Proteomes" id="UP001596152"/>
    </source>
</evidence>
<keyword evidence="4" id="KW-1185">Reference proteome</keyword>
<evidence type="ECO:0000256" key="1">
    <source>
        <dbReference type="SAM" id="MobiDB-lite"/>
    </source>
</evidence>
<name>A0ABW0FPU5_9CAUL</name>
<organism evidence="3 4">
    <name type="scientific">Brevundimonas staleyi</name>
    <dbReference type="NCBI Taxonomy" id="74326"/>
    <lineage>
        <taxon>Bacteria</taxon>
        <taxon>Pseudomonadati</taxon>
        <taxon>Pseudomonadota</taxon>
        <taxon>Alphaproteobacteria</taxon>
        <taxon>Caulobacterales</taxon>
        <taxon>Caulobacteraceae</taxon>
        <taxon>Brevundimonas</taxon>
    </lineage>
</organism>
<evidence type="ECO:0000313" key="3">
    <source>
        <dbReference type="EMBL" id="MFC5343386.1"/>
    </source>
</evidence>
<keyword evidence="2" id="KW-0732">Signal</keyword>
<dbReference type="EMBL" id="JBHSLF010000013">
    <property type="protein sequence ID" value="MFC5343386.1"/>
    <property type="molecule type" value="Genomic_DNA"/>
</dbReference>
<comment type="caution">
    <text evidence="3">The sequence shown here is derived from an EMBL/GenBank/DDBJ whole genome shotgun (WGS) entry which is preliminary data.</text>
</comment>
<evidence type="ECO:0000256" key="2">
    <source>
        <dbReference type="SAM" id="SignalP"/>
    </source>
</evidence>
<accession>A0ABW0FPU5</accession>
<dbReference type="RefSeq" id="WP_374039502.1">
    <property type="nucleotide sequence ID" value="NZ_CP169083.1"/>
</dbReference>
<protein>
    <submittedName>
        <fullName evidence="3">Uncharacterized protein</fullName>
    </submittedName>
</protein>
<feature type="region of interest" description="Disordered" evidence="1">
    <location>
        <begin position="302"/>
        <end position="324"/>
    </location>
</feature>
<sequence>MSAAVVPAALHLLLFPQAAPPSGGAEGPLTGDALPVPVALDNAFWFRAGVDYLAVEDPSHAEGTAQAVALARTCFDRRFGVAPLAGAVMATGLAGLFEELPLERQGWVLPWRFNRSEPETPEAHASSLRHELGHTFLLNTLLPNLRKGQYGGDAPDWLDEAAGVAMESTASRDDRRRRFGALVADGRLTPFTRFVVQAHPVFASQRLQTEIARARAAASNQAIVLEFTLSELGVTGSSPDDFYAQTGAVIDFLDTLGDAGLLGRISRDIADSGEAAGWLERLGPDVGLPRPDDWDEAFAAWSTRAPPTATAGRDCDGEPETGEA</sequence>
<feature type="signal peptide" evidence="2">
    <location>
        <begin position="1"/>
        <end position="18"/>
    </location>
</feature>
<feature type="chain" id="PRO_5045181196" evidence="2">
    <location>
        <begin position="19"/>
        <end position="324"/>
    </location>
</feature>
<proteinExistence type="predicted"/>